<evidence type="ECO:0000313" key="3">
    <source>
        <dbReference type="EMBL" id="MXQ90205.1"/>
    </source>
</evidence>
<evidence type="ECO:0000313" key="4">
    <source>
        <dbReference type="Proteomes" id="UP000322234"/>
    </source>
</evidence>
<comment type="caution">
    <text evidence="3">The sequence shown here is derived from an EMBL/GenBank/DDBJ whole genome shotgun (WGS) entry which is preliminary data.</text>
</comment>
<dbReference type="Proteomes" id="UP000322234">
    <property type="component" value="Unassembled WGS sequence"/>
</dbReference>
<dbReference type="EMBL" id="VBQZ03000061">
    <property type="protein sequence ID" value="MXQ90205.1"/>
    <property type="molecule type" value="Genomic_DNA"/>
</dbReference>
<evidence type="ECO:0008006" key="5">
    <source>
        <dbReference type="Google" id="ProtNLM"/>
    </source>
</evidence>
<keyword evidence="2" id="KW-0732">Signal</keyword>
<proteinExistence type="predicted"/>
<evidence type="ECO:0000256" key="1">
    <source>
        <dbReference type="SAM" id="MobiDB-lite"/>
    </source>
</evidence>
<organism evidence="3 4">
    <name type="scientific">Bos mutus</name>
    <name type="common">wild yak</name>
    <dbReference type="NCBI Taxonomy" id="72004"/>
    <lineage>
        <taxon>Eukaryota</taxon>
        <taxon>Metazoa</taxon>
        <taxon>Chordata</taxon>
        <taxon>Craniata</taxon>
        <taxon>Vertebrata</taxon>
        <taxon>Euteleostomi</taxon>
        <taxon>Mammalia</taxon>
        <taxon>Eutheria</taxon>
        <taxon>Laurasiatheria</taxon>
        <taxon>Artiodactyla</taxon>
        <taxon>Ruminantia</taxon>
        <taxon>Pecora</taxon>
        <taxon>Bovidae</taxon>
        <taxon>Bovinae</taxon>
        <taxon>Bos</taxon>
    </lineage>
</organism>
<reference evidence="3" key="1">
    <citation type="submission" date="2019-10" db="EMBL/GenBank/DDBJ databases">
        <title>The sequence and de novo assembly of the wild yak genome.</title>
        <authorList>
            <person name="Liu Y."/>
        </authorList>
    </citation>
    <scope>NUCLEOTIDE SEQUENCE [LARGE SCALE GENOMIC DNA]</scope>
    <source>
        <strain evidence="3">WY2019</strain>
    </source>
</reference>
<protein>
    <recommendedName>
        <fullName evidence="5">Secreted protein</fullName>
    </recommendedName>
</protein>
<dbReference type="AlphaFoldDB" id="A0A6B0RK54"/>
<name>A0A6B0RK54_9CETA</name>
<feature type="region of interest" description="Disordered" evidence="1">
    <location>
        <begin position="57"/>
        <end position="78"/>
    </location>
</feature>
<gene>
    <name evidence="3" type="ORF">E5288_WYG017401</name>
</gene>
<feature type="chain" id="PRO_5025532339" description="Secreted protein" evidence="2">
    <location>
        <begin position="24"/>
        <end position="166"/>
    </location>
</feature>
<sequence>MKHPTPLTHMWSVQVLLVQKLYAVTPGAEWTMGVLQVPVAVKHRDLCYRKDRLPYSHQTQERRSSSISRTIRKSSLSGGSTVSAFSFKRLWQVNEGNVISQIAHFLMFQMLSIFTDFEDDISLLFRFLLSFHPGNALCCDHRIHGSHGSPHIESREDPWYPCNREA</sequence>
<feature type="compositionally biased region" description="Low complexity" evidence="1">
    <location>
        <begin position="65"/>
        <end position="77"/>
    </location>
</feature>
<evidence type="ECO:0000256" key="2">
    <source>
        <dbReference type="SAM" id="SignalP"/>
    </source>
</evidence>
<keyword evidence="4" id="KW-1185">Reference proteome</keyword>
<accession>A0A6B0RK54</accession>
<feature type="signal peptide" evidence="2">
    <location>
        <begin position="1"/>
        <end position="23"/>
    </location>
</feature>